<keyword evidence="1" id="KW-0472">Membrane</keyword>
<dbReference type="InParanoid" id="M1Z347"/>
<dbReference type="EMBL" id="CAQJ01000108">
    <property type="protein sequence ID" value="CCQ92150.1"/>
    <property type="molecule type" value="Genomic_DNA"/>
</dbReference>
<reference evidence="3 4" key="1">
    <citation type="journal article" date="2013" name="Front. Microbiol.">
        <title>The genome of Nitrospina gracilis illuminates the metabolism and evolution of the major marine nitrite oxidizer.</title>
        <authorList>
            <person name="Luecker S."/>
            <person name="Nowka B."/>
            <person name="Rattei T."/>
            <person name="Spieck E."/>
            <person name="and Daims H."/>
        </authorList>
    </citation>
    <scope>NUCLEOTIDE SEQUENCE [LARGE SCALE GENOMIC DNA]</scope>
    <source>
        <strain evidence="3 4">3/211</strain>
    </source>
</reference>
<feature type="transmembrane region" description="Helical" evidence="1">
    <location>
        <begin position="240"/>
        <end position="263"/>
    </location>
</feature>
<dbReference type="GO" id="GO:0016020">
    <property type="term" value="C:membrane"/>
    <property type="evidence" value="ECO:0007669"/>
    <property type="project" value="InterPro"/>
</dbReference>
<feature type="domain" description="EamA" evidence="2">
    <location>
        <begin position="159"/>
        <end position="295"/>
    </location>
</feature>
<keyword evidence="1" id="KW-1133">Transmembrane helix</keyword>
<feature type="transmembrane region" description="Helical" evidence="1">
    <location>
        <begin position="213"/>
        <end position="233"/>
    </location>
</feature>
<dbReference type="HOGENOM" id="CLU_074108_1_0_0"/>
<dbReference type="InterPro" id="IPR000620">
    <property type="entry name" value="EamA_dom"/>
</dbReference>
<dbReference type="FunCoup" id="M1Z347">
    <property type="interactions" value="34"/>
</dbReference>
<evidence type="ECO:0000259" key="2">
    <source>
        <dbReference type="Pfam" id="PF00892"/>
    </source>
</evidence>
<dbReference type="Pfam" id="PF00892">
    <property type="entry name" value="EamA"/>
    <property type="match status" value="2"/>
</dbReference>
<organism evidence="3 4">
    <name type="scientific">Nitrospina gracilis (strain 3/211)</name>
    <dbReference type="NCBI Taxonomy" id="1266370"/>
    <lineage>
        <taxon>Bacteria</taxon>
        <taxon>Pseudomonadati</taxon>
        <taxon>Nitrospinota/Tectimicrobiota group</taxon>
        <taxon>Nitrospinota</taxon>
        <taxon>Nitrospinia</taxon>
        <taxon>Nitrospinales</taxon>
        <taxon>Nitrospinaceae</taxon>
        <taxon>Nitrospina</taxon>
    </lineage>
</organism>
<dbReference type="InterPro" id="IPR037185">
    <property type="entry name" value="EmrE-like"/>
</dbReference>
<protein>
    <submittedName>
        <fullName evidence="3">Putative Uncharacterized inner membrane transporter yhbE</fullName>
    </submittedName>
</protein>
<gene>
    <name evidence="3" type="ORF">NITGR_980025</name>
</gene>
<evidence type="ECO:0000313" key="3">
    <source>
        <dbReference type="EMBL" id="CCQ92150.1"/>
    </source>
</evidence>
<dbReference type="OrthoDB" id="9811486at2"/>
<name>M1Z347_NITG3</name>
<dbReference type="PANTHER" id="PTHR22911:SF134">
    <property type="entry name" value="DMT FAMILY TRANSPORTER"/>
    <property type="match status" value="1"/>
</dbReference>
<feature type="transmembrane region" description="Helical" evidence="1">
    <location>
        <begin position="99"/>
        <end position="117"/>
    </location>
</feature>
<feature type="domain" description="EamA" evidence="2">
    <location>
        <begin position="8"/>
        <end position="141"/>
    </location>
</feature>
<feature type="transmembrane region" description="Helical" evidence="1">
    <location>
        <begin position="275"/>
        <end position="295"/>
    </location>
</feature>
<proteinExistence type="predicted"/>
<feature type="transmembrane region" description="Helical" evidence="1">
    <location>
        <begin position="153"/>
        <end position="174"/>
    </location>
</feature>
<feature type="transmembrane region" description="Helical" evidence="1">
    <location>
        <begin position="186"/>
        <end position="207"/>
    </location>
</feature>
<dbReference type="AlphaFoldDB" id="M1Z347"/>
<sequence>MPRTDYGRGVFFALTTTVLWGLLPVVMQIALADFSPGSIVWFRFTFAFIALWAFLRLQKKPPEGIFRNPPLFAILAGLCLSGNYYYFLRGISASSPSNAAVLIQTAPVLVVLIGVFVFRERFSAPQAGGLAIALIGFVLFFRDQHAHAVDVDLYNTANGFVLVAGVLWAVYMTFQKSLTPKYEAQQLNLLVYGIASLVLVSTVSWSDYFNFDWVAWGLMLFLGMNTLLAYGFLAEAIKHIPLWLISVIVTLNPFITLGVMKLLPVVWPGLVEPERIGLLGYFGAMTAIGGVILVIRKKSEAEE</sequence>
<dbReference type="Proteomes" id="UP000011704">
    <property type="component" value="Unassembled WGS sequence"/>
</dbReference>
<dbReference type="RefSeq" id="WP_005011750.1">
    <property type="nucleotide sequence ID" value="NZ_HG422173.1"/>
</dbReference>
<keyword evidence="4" id="KW-1185">Reference proteome</keyword>
<feature type="transmembrane region" description="Helical" evidence="1">
    <location>
        <begin position="12"/>
        <end position="32"/>
    </location>
</feature>
<accession>M1Z347</accession>
<comment type="caution">
    <text evidence="3">The sequence shown here is derived from an EMBL/GenBank/DDBJ whole genome shotgun (WGS) entry which is preliminary data.</text>
</comment>
<dbReference type="PANTHER" id="PTHR22911">
    <property type="entry name" value="ACYL-MALONYL CONDENSING ENZYME-RELATED"/>
    <property type="match status" value="1"/>
</dbReference>
<keyword evidence="1" id="KW-0812">Transmembrane</keyword>
<feature type="transmembrane region" description="Helical" evidence="1">
    <location>
        <begin position="124"/>
        <end position="141"/>
    </location>
</feature>
<evidence type="ECO:0000256" key="1">
    <source>
        <dbReference type="SAM" id="Phobius"/>
    </source>
</evidence>
<evidence type="ECO:0000313" key="4">
    <source>
        <dbReference type="Proteomes" id="UP000011704"/>
    </source>
</evidence>
<dbReference type="SUPFAM" id="SSF103481">
    <property type="entry name" value="Multidrug resistance efflux transporter EmrE"/>
    <property type="match status" value="2"/>
</dbReference>
<feature type="transmembrane region" description="Helical" evidence="1">
    <location>
        <begin position="69"/>
        <end position="87"/>
    </location>
</feature>
<dbReference type="STRING" id="1266370.NITGR_980025"/>
<feature type="transmembrane region" description="Helical" evidence="1">
    <location>
        <begin position="38"/>
        <end position="57"/>
    </location>
</feature>